<dbReference type="VEuPathDB" id="FungiDB:TRIVIDRAFT_215433"/>
<sequence length="133" mass="15745">MRFRCPFVLPFIHYIGFSLLFYFWRRSISRLAISVSGFLYYGSPHSFWMAFHFVGILMHDGVFYWLGGFVSLGWVTRWNDLNEENRPKWQPLSTFSPTARRRRHRFSGGQVIERDGTEACNASHMMGFFLCDI</sequence>
<protein>
    <submittedName>
        <fullName evidence="2">Uncharacterized protein</fullName>
    </submittedName>
</protein>
<dbReference type="EMBL" id="ABDF02000003">
    <property type="protein sequence ID" value="EHK25430.1"/>
    <property type="molecule type" value="Genomic_DNA"/>
</dbReference>
<feature type="transmembrane region" description="Helical" evidence="1">
    <location>
        <begin position="7"/>
        <end position="25"/>
    </location>
</feature>
<feature type="transmembrane region" description="Helical" evidence="1">
    <location>
        <begin position="45"/>
        <end position="67"/>
    </location>
</feature>
<evidence type="ECO:0000313" key="3">
    <source>
        <dbReference type="Proteomes" id="UP000007115"/>
    </source>
</evidence>
<dbReference type="RefSeq" id="XP_013959637.1">
    <property type="nucleotide sequence ID" value="XM_014104162.1"/>
</dbReference>
<dbReference type="AlphaFoldDB" id="G9MIW4"/>
<gene>
    <name evidence="2" type="ORF">TRIVIDRAFT_215433</name>
</gene>
<name>G9MIW4_HYPVG</name>
<keyword evidence="3" id="KW-1185">Reference proteome</keyword>
<dbReference type="GeneID" id="25790934"/>
<keyword evidence="1" id="KW-0472">Membrane</keyword>
<keyword evidence="1" id="KW-1133">Transmembrane helix</keyword>
<dbReference type="OrthoDB" id="5389892at2759"/>
<dbReference type="HOGENOM" id="CLU_1906998_0_0_1"/>
<evidence type="ECO:0000256" key="1">
    <source>
        <dbReference type="SAM" id="Phobius"/>
    </source>
</evidence>
<proteinExistence type="predicted"/>
<evidence type="ECO:0000313" key="2">
    <source>
        <dbReference type="EMBL" id="EHK25430.1"/>
    </source>
</evidence>
<accession>G9MIW4</accession>
<dbReference type="Proteomes" id="UP000007115">
    <property type="component" value="Unassembled WGS sequence"/>
</dbReference>
<reference evidence="2 3" key="1">
    <citation type="journal article" date="2011" name="Genome Biol.">
        <title>Comparative genome sequence analysis underscores mycoparasitism as the ancestral life style of Trichoderma.</title>
        <authorList>
            <person name="Kubicek C.P."/>
            <person name="Herrera-Estrella A."/>
            <person name="Seidl-Seiboth V."/>
            <person name="Martinez D.A."/>
            <person name="Druzhinina I.S."/>
            <person name="Thon M."/>
            <person name="Zeilinger S."/>
            <person name="Casas-Flores S."/>
            <person name="Horwitz B.A."/>
            <person name="Mukherjee P.K."/>
            <person name="Mukherjee M."/>
            <person name="Kredics L."/>
            <person name="Alcaraz L.D."/>
            <person name="Aerts A."/>
            <person name="Antal Z."/>
            <person name="Atanasova L."/>
            <person name="Cervantes-Badillo M.G."/>
            <person name="Challacombe J."/>
            <person name="Chertkov O."/>
            <person name="McCluskey K."/>
            <person name="Coulpier F."/>
            <person name="Deshpande N."/>
            <person name="von Doehren H."/>
            <person name="Ebbole D.J."/>
            <person name="Esquivel-Naranjo E.U."/>
            <person name="Fekete E."/>
            <person name="Flipphi M."/>
            <person name="Glaser F."/>
            <person name="Gomez-Rodriguez E.Y."/>
            <person name="Gruber S."/>
            <person name="Han C."/>
            <person name="Henrissat B."/>
            <person name="Hermosa R."/>
            <person name="Hernandez-Onate M."/>
            <person name="Karaffa L."/>
            <person name="Kosti I."/>
            <person name="Le Crom S."/>
            <person name="Lindquist E."/>
            <person name="Lucas S."/>
            <person name="Luebeck M."/>
            <person name="Luebeck P.S."/>
            <person name="Margeot A."/>
            <person name="Metz B."/>
            <person name="Misra M."/>
            <person name="Nevalainen H."/>
            <person name="Omann M."/>
            <person name="Packer N."/>
            <person name="Perrone G."/>
            <person name="Uresti-Rivera E.E."/>
            <person name="Salamov A."/>
            <person name="Schmoll M."/>
            <person name="Seiboth B."/>
            <person name="Shapiro H."/>
            <person name="Sukno S."/>
            <person name="Tamayo-Ramos J.A."/>
            <person name="Tisch D."/>
            <person name="Wiest A."/>
            <person name="Wilkinson H.H."/>
            <person name="Zhang M."/>
            <person name="Coutinho P.M."/>
            <person name="Kenerley C.M."/>
            <person name="Monte E."/>
            <person name="Baker S.E."/>
            <person name="Grigoriev I.V."/>
        </authorList>
    </citation>
    <scope>NUCLEOTIDE SEQUENCE [LARGE SCALE GENOMIC DNA]</scope>
    <source>
        <strain evidence="3">Gv29-8 / FGSC 10586</strain>
    </source>
</reference>
<keyword evidence="1" id="KW-0812">Transmembrane</keyword>
<dbReference type="InParanoid" id="G9MIW4"/>
<comment type="caution">
    <text evidence="2">The sequence shown here is derived from an EMBL/GenBank/DDBJ whole genome shotgun (WGS) entry which is preliminary data.</text>
</comment>
<organism evidence="2 3">
    <name type="scientific">Hypocrea virens (strain Gv29-8 / FGSC 10586)</name>
    <name type="common">Gliocladium virens</name>
    <name type="synonym">Trichoderma virens</name>
    <dbReference type="NCBI Taxonomy" id="413071"/>
    <lineage>
        <taxon>Eukaryota</taxon>
        <taxon>Fungi</taxon>
        <taxon>Dikarya</taxon>
        <taxon>Ascomycota</taxon>
        <taxon>Pezizomycotina</taxon>
        <taxon>Sordariomycetes</taxon>
        <taxon>Hypocreomycetidae</taxon>
        <taxon>Hypocreales</taxon>
        <taxon>Hypocreaceae</taxon>
        <taxon>Trichoderma</taxon>
    </lineage>
</organism>